<sequence length="301" mass="33731">MFEKFINKLKNDKYITVEITPPKSADINSTINKIDTLDFTKYIDGFSVTDSPLAKLKYSPIIASYKIQQALKKPVIATMNMRDKNKIALQSDLLAGNDLDVRSILALTGDPVSISDQPKPKGVFEGTSSLLLDIINNFNNNIDLAGKPISPSLNTIYSYAVTNSYTNKPEFLTKKIAKKLEKNLVGIISQPVFSKDEAKSLIKIFEDASEISQNHQTQLILGFFPILSLKTAIFLNDKVPHIKVPSFWIQSLSLAKTPKEEFDIGMKLSIDLFNELKELHPKIHIMSVNKFDIVKDILINS</sequence>
<gene>
    <name evidence="10" type="ORF">HELGO_WM5922</name>
</gene>
<dbReference type="InterPro" id="IPR029041">
    <property type="entry name" value="FAD-linked_oxidoreductase-like"/>
</dbReference>
<keyword evidence="5 9" id="KW-0274">FAD</keyword>
<keyword evidence="4 9" id="KW-0285">Flavoprotein</keyword>
<evidence type="ECO:0000256" key="3">
    <source>
        <dbReference type="ARBA" id="ARBA00006743"/>
    </source>
</evidence>
<evidence type="ECO:0000256" key="5">
    <source>
        <dbReference type="ARBA" id="ARBA00022827"/>
    </source>
</evidence>
<evidence type="ECO:0000256" key="4">
    <source>
        <dbReference type="ARBA" id="ARBA00022630"/>
    </source>
</evidence>
<dbReference type="AlphaFoldDB" id="A0A6S6SYX9"/>
<dbReference type="GO" id="GO:0071949">
    <property type="term" value="F:FAD binding"/>
    <property type="evidence" value="ECO:0007669"/>
    <property type="project" value="TreeGrafter"/>
</dbReference>
<dbReference type="InterPro" id="IPR003171">
    <property type="entry name" value="Mehydrof_redctse-like"/>
</dbReference>
<evidence type="ECO:0000256" key="8">
    <source>
        <dbReference type="ARBA" id="ARBA00048628"/>
    </source>
</evidence>
<reference evidence="10" key="1">
    <citation type="submission" date="2020-01" db="EMBL/GenBank/DDBJ databases">
        <authorList>
            <person name="Meier V. D."/>
            <person name="Meier V D."/>
        </authorList>
    </citation>
    <scope>NUCLEOTIDE SEQUENCE</scope>
    <source>
        <strain evidence="10">HLG_WM_MAG_12</strain>
    </source>
</reference>
<dbReference type="Pfam" id="PF02219">
    <property type="entry name" value="MTHFR"/>
    <property type="match status" value="1"/>
</dbReference>
<comment type="pathway">
    <text evidence="2 9">One-carbon metabolism; tetrahydrofolate interconversion.</text>
</comment>
<protein>
    <recommendedName>
        <fullName evidence="9">Methylenetetrahydrofolate reductase</fullName>
    </recommendedName>
</protein>
<evidence type="ECO:0000256" key="2">
    <source>
        <dbReference type="ARBA" id="ARBA00004777"/>
    </source>
</evidence>
<dbReference type="PANTHER" id="PTHR45754">
    <property type="entry name" value="METHYLENETETRAHYDROFOLATE REDUCTASE"/>
    <property type="match status" value="1"/>
</dbReference>
<dbReference type="GO" id="GO:0035999">
    <property type="term" value="P:tetrahydrofolate interconversion"/>
    <property type="evidence" value="ECO:0007669"/>
    <property type="project" value="UniProtKB-UniPathway"/>
</dbReference>
<organism evidence="10">
    <name type="scientific">uncultured Campylobacterales bacterium</name>
    <dbReference type="NCBI Taxonomy" id="352960"/>
    <lineage>
        <taxon>Bacteria</taxon>
        <taxon>Pseudomonadati</taxon>
        <taxon>Campylobacterota</taxon>
        <taxon>Epsilonproteobacteria</taxon>
        <taxon>Campylobacterales</taxon>
        <taxon>environmental samples</taxon>
    </lineage>
</organism>
<dbReference type="GO" id="GO:0106312">
    <property type="term" value="F:methylenetetrahydrofolate reductase (NADH) activity"/>
    <property type="evidence" value="ECO:0007669"/>
    <property type="project" value="UniProtKB-EC"/>
</dbReference>
<evidence type="ECO:0000313" key="10">
    <source>
        <dbReference type="EMBL" id="CAA6809727.1"/>
    </source>
</evidence>
<comment type="similarity">
    <text evidence="3 9">Belongs to the methylenetetrahydrofolate reductase family.</text>
</comment>
<evidence type="ECO:0000256" key="1">
    <source>
        <dbReference type="ARBA" id="ARBA00001974"/>
    </source>
</evidence>
<evidence type="ECO:0000256" key="6">
    <source>
        <dbReference type="ARBA" id="ARBA00023002"/>
    </source>
</evidence>
<dbReference type="Gene3D" id="3.20.20.220">
    <property type="match status" value="1"/>
</dbReference>
<dbReference type="EMBL" id="CACVAW010000040">
    <property type="protein sequence ID" value="CAA6809727.1"/>
    <property type="molecule type" value="Genomic_DNA"/>
</dbReference>
<comment type="catalytic activity">
    <reaction evidence="8">
        <text>(6S)-5-methyl-5,6,7,8-tetrahydrofolate + NAD(+) = (6R)-5,10-methylene-5,6,7,8-tetrahydrofolate + NADH + H(+)</text>
        <dbReference type="Rhea" id="RHEA:19821"/>
        <dbReference type="ChEBI" id="CHEBI:15378"/>
        <dbReference type="ChEBI" id="CHEBI:15636"/>
        <dbReference type="ChEBI" id="CHEBI:18608"/>
        <dbReference type="ChEBI" id="CHEBI:57540"/>
        <dbReference type="ChEBI" id="CHEBI:57945"/>
        <dbReference type="EC" id="1.5.1.54"/>
    </reaction>
    <physiologicalReaction direction="right-to-left" evidence="8">
        <dbReference type="Rhea" id="RHEA:19823"/>
    </physiologicalReaction>
</comment>
<dbReference type="SUPFAM" id="SSF51730">
    <property type="entry name" value="FAD-linked oxidoreductase"/>
    <property type="match status" value="1"/>
</dbReference>
<dbReference type="GO" id="GO:0009086">
    <property type="term" value="P:methionine biosynthetic process"/>
    <property type="evidence" value="ECO:0007669"/>
    <property type="project" value="TreeGrafter"/>
</dbReference>
<name>A0A6S6SYX9_9BACT</name>
<keyword evidence="6 9" id="KW-0560">Oxidoreductase</keyword>
<comment type="cofactor">
    <cofactor evidence="1 9">
        <name>FAD</name>
        <dbReference type="ChEBI" id="CHEBI:57692"/>
    </cofactor>
</comment>
<proteinExistence type="inferred from homology"/>
<dbReference type="UniPathway" id="UPA00193"/>
<comment type="pathway">
    <text evidence="7">Amino-acid biosynthesis; L-methionine biosynthesis via de novo pathway.</text>
</comment>
<dbReference type="GO" id="GO:0005829">
    <property type="term" value="C:cytosol"/>
    <property type="evidence" value="ECO:0007669"/>
    <property type="project" value="TreeGrafter"/>
</dbReference>
<dbReference type="PANTHER" id="PTHR45754:SF3">
    <property type="entry name" value="METHYLENETETRAHYDROFOLATE REDUCTASE (NADPH)"/>
    <property type="match status" value="1"/>
</dbReference>
<evidence type="ECO:0000256" key="7">
    <source>
        <dbReference type="ARBA" id="ARBA00034478"/>
    </source>
</evidence>
<accession>A0A6S6SYX9</accession>
<evidence type="ECO:0000256" key="9">
    <source>
        <dbReference type="RuleBase" id="RU003862"/>
    </source>
</evidence>